<gene>
    <name evidence="1" type="ORF">QYE76_048789</name>
</gene>
<reference evidence="1" key="1">
    <citation type="submission" date="2023-07" db="EMBL/GenBank/DDBJ databases">
        <title>A chromosome-level genome assembly of Lolium multiflorum.</title>
        <authorList>
            <person name="Chen Y."/>
            <person name="Copetti D."/>
            <person name="Kolliker R."/>
            <person name="Studer B."/>
        </authorList>
    </citation>
    <scope>NUCLEOTIDE SEQUENCE</scope>
    <source>
        <strain evidence="1">02402/16</strain>
        <tissue evidence="1">Leaf</tissue>
    </source>
</reference>
<keyword evidence="2" id="KW-1185">Reference proteome</keyword>
<sequence>MAVESQGFSDAVKPAKMDAEDFTEMQIKAARTIRLSLADQVLDGPTEHVNAFNRVVSDLARIEDKVEDEDMALLMLTSLPKSYKGLVVTLTYGKTIITSSEVQTSLLSYDQREKTTAEEAAAGASDGQG</sequence>
<evidence type="ECO:0000313" key="1">
    <source>
        <dbReference type="EMBL" id="KAK1660630.1"/>
    </source>
</evidence>
<evidence type="ECO:0000313" key="2">
    <source>
        <dbReference type="Proteomes" id="UP001231189"/>
    </source>
</evidence>
<dbReference type="Proteomes" id="UP001231189">
    <property type="component" value="Unassembled WGS sequence"/>
</dbReference>
<name>A0AAD8SMW3_LOLMU</name>
<dbReference type="Pfam" id="PF14223">
    <property type="entry name" value="Retrotran_gag_2"/>
    <property type="match status" value="1"/>
</dbReference>
<comment type="caution">
    <text evidence="1">The sequence shown here is derived from an EMBL/GenBank/DDBJ whole genome shotgun (WGS) entry which is preliminary data.</text>
</comment>
<dbReference type="AlphaFoldDB" id="A0AAD8SMW3"/>
<accession>A0AAD8SMW3</accession>
<protein>
    <submittedName>
        <fullName evidence="1">Uncharacterized protein</fullName>
    </submittedName>
</protein>
<proteinExistence type="predicted"/>
<dbReference type="EMBL" id="JAUUTY010000003">
    <property type="protein sequence ID" value="KAK1660630.1"/>
    <property type="molecule type" value="Genomic_DNA"/>
</dbReference>
<organism evidence="1 2">
    <name type="scientific">Lolium multiflorum</name>
    <name type="common">Italian ryegrass</name>
    <name type="synonym">Lolium perenne subsp. multiflorum</name>
    <dbReference type="NCBI Taxonomy" id="4521"/>
    <lineage>
        <taxon>Eukaryota</taxon>
        <taxon>Viridiplantae</taxon>
        <taxon>Streptophyta</taxon>
        <taxon>Embryophyta</taxon>
        <taxon>Tracheophyta</taxon>
        <taxon>Spermatophyta</taxon>
        <taxon>Magnoliopsida</taxon>
        <taxon>Liliopsida</taxon>
        <taxon>Poales</taxon>
        <taxon>Poaceae</taxon>
        <taxon>BOP clade</taxon>
        <taxon>Pooideae</taxon>
        <taxon>Poodae</taxon>
        <taxon>Poeae</taxon>
        <taxon>Poeae Chloroplast Group 2 (Poeae type)</taxon>
        <taxon>Loliodinae</taxon>
        <taxon>Loliinae</taxon>
        <taxon>Lolium</taxon>
    </lineage>
</organism>